<dbReference type="SUPFAM" id="SSF54593">
    <property type="entry name" value="Glyoxalase/Bleomycin resistance protein/Dihydroxybiphenyl dioxygenase"/>
    <property type="match status" value="2"/>
</dbReference>
<proteinExistence type="predicted"/>
<evidence type="ECO:0000313" key="3">
    <source>
        <dbReference type="Proteomes" id="UP000546200"/>
    </source>
</evidence>
<dbReference type="PROSITE" id="PS51819">
    <property type="entry name" value="VOC"/>
    <property type="match status" value="2"/>
</dbReference>
<protein>
    <recommendedName>
        <fullName evidence="1">VOC domain-containing protein</fullName>
    </recommendedName>
</protein>
<comment type="caution">
    <text evidence="2">The sequence shown here is derived from an EMBL/GenBank/DDBJ whole genome shotgun (WGS) entry which is preliminary data.</text>
</comment>
<dbReference type="Pfam" id="PF00903">
    <property type="entry name" value="Glyoxalase"/>
    <property type="match status" value="2"/>
</dbReference>
<dbReference type="PANTHER" id="PTHR33993">
    <property type="entry name" value="GLYOXALASE-RELATED"/>
    <property type="match status" value="1"/>
</dbReference>
<dbReference type="Gene3D" id="3.10.180.10">
    <property type="entry name" value="2,3-Dihydroxybiphenyl 1,2-Dioxygenase, domain 1"/>
    <property type="match status" value="2"/>
</dbReference>
<keyword evidence="3" id="KW-1185">Reference proteome</keyword>
<feature type="domain" description="VOC" evidence="1">
    <location>
        <begin position="7"/>
        <end position="122"/>
    </location>
</feature>
<reference evidence="2 3" key="1">
    <citation type="submission" date="2020-08" db="EMBL/GenBank/DDBJ databases">
        <title>Genomic Encyclopedia of Type Strains, Phase IV (KMG-IV): sequencing the most valuable type-strain genomes for metagenomic binning, comparative biology and taxonomic classification.</title>
        <authorList>
            <person name="Goeker M."/>
        </authorList>
    </citation>
    <scope>NUCLEOTIDE SEQUENCE [LARGE SCALE GENOMIC DNA]</scope>
    <source>
        <strain evidence="2 3">DSM 100044</strain>
    </source>
</reference>
<accession>A0A7W9BDJ3</accession>
<dbReference type="RefSeq" id="WP_184056939.1">
    <property type="nucleotide sequence ID" value="NZ_JACIJK010000005.1"/>
</dbReference>
<gene>
    <name evidence="2" type="ORF">FHS94_001859</name>
</gene>
<dbReference type="InterPro" id="IPR052164">
    <property type="entry name" value="Anthracycline_SecMetBiosynth"/>
</dbReference>
<dbReference type="InterPro" id="IPR037523">
    <property type="entry name" value="VOC_core"/>
</dbReference>
<evidence type="ECO:0000259" key="1">
    <source>
        <dbReference type="PROSITE" id="PS51819"/>
    </source>
</evidence>
<organism evidence="2 3">
    <name type="scientific">Sphingomonas aerophila</name>
    <dbReference type="NCBI Taxonomy" id="1344948"/>
    <lineage>
        <taxon>Bacteria</taxon>
        <taxon>Pseudomonadati</taxon>
        <taxon>Pseudomonadota</taxon>
        <taxon>Alphaproteobacteria</taxon>
        <taxon>Sphingomonadales</taxon>
        <taxon>Sphingomonadaceae</taxon>
        <taxon>Sphingomonas</taxon>
    </lineage>
</organism>
<dbReference type="AlphaFoldDB" id="A0A7W9BDJ3"/>
<evidence type="ECO:0000313" key="2">
    <source>
        <dbReference type="EMBL" id="MBB5715018.1"/>
    </source>
</evidence>
<dbReference type="Proteomes" id="UP000546200">
    <property type="component" value="Unassembled WGS sequence"/>
</dbReference>
<dbReference type="InterPro" id="IPR029068">
    <property type="entry name" value="Glyas_Bleomycin-R_OHBP_Dase"/>
</dbReference>
<dbReference type="EMBL" id="JACIJK010000005">
    <property type="protein sequence ID" value="MBB5715018.1"/>
    <property type="molecule type" value="Genomic_DNA"/>
</dbReference>
<dbReference type="InterPro" id="IPR004360">
    <property type="entry name" value="Glyas_Fos-R_dOase_dom"/>
</dbReference>
<dbReference type="PANTHER" id="PTHR33993:SF14">
    <property type="entry name" value="GB|AAF24581.1"/>
    <property type="match status" value="1"/>
</dbReference>
<dbReference type="CDD" id="cd07247">
    <property type="entry name" value="SgaA_N_like"/>
    <property type="match status" value="2"/>
</dbReference>
<sequence length="262" mass="27597">MADPTGTPIWFELNTPDPAAAQEFYAAVMDWRFTASTVPEHNGYRMGGPAEDRPVAGLMSFPDGGGVSGWLVYFSVPDVDAMGEEIARLGGAVRFGPMDIPHVGRFAVCTDPQNNRFTIMSSLNPDTPSVFAGGGNGSSIGHPVWIELATPDPDGAFASYGALFDWRKQGAMPMGEMGEYAFIGHEGKPSIGAIMSSAATGAPARWNWYTHVRDIDAAIATATDQGGKLIQGPDQIPGGDYSANIVDPAGYQVGLVGPRAAE</sequence>
<feature type="domain" description="VOC" evidence="1">
    <location>
        <begin position="142"/>
        <end position="258"/>
    </location>
</feature>
<name>A0A7W9BDJ3_9SPHN</name>